<dbReference type="CDD" id="cd14014">
    <property type="entry name" value="STKc_PknB_like"/>
    <property type="match status" value="1"/>
</dbReference>
<evidence type="ECO:0000256" key="3">
    <source>
        <dbReference type="ARBA" id="ARBA00022679"/>
    </source>
</evidence>
<keyword evidence="12" id="KW-1185">Reference proteome</keyword>
<feature type="domain" description="Protein kinase" evidence="10">
    <location>
        <begin position="11"/>
        <end position="274"/>
    </location>
</feature>
<evidence type="ECO:0000313" key="12">
    <source>
        <dbReference type="Proteomes" id="UP000245639"/>
    </source>
</evidence>
<dbReference type="InterPro" id="IPR017441">
    <property type="entry name" value="Protein_kinase_ATP_BS"/>
</dbReference>
<dbReference type="EC" id="2.7.11.1" evidence="1"/>
<dbReference type="SUPFAM" id="SSF56112">
    <property type="entry name" value="Protein kinase-like (PK-like)"/>
    <property type="match status" value="1"/>
</dbReference>
<keyword evidence="5 11" id="KW-0418">Kinase</keyword>
<feature type="binding site" evidence="7">
    <location>
        <position position="40"/>
    </location>
    <ligand>
        <name>ATP</name>
        <dbReference type="ChEBI" id="CHEBI:30616"/>
    </ligand>
</feature>
<evidence type="ECO:0000256" key="1">
    <source>
        <dbReference type="ARBA" id="ARBA00012513"/>
    </source>
</evidence>
<reference evidence="11 12" key="1">
    <citation type="submission" date="2018-04" db="EMBL/GenBank/DDBJ databases">
        <title>Genomic Encyclopedia of Type Strains, Phase IV (KMG-IV): sequencing the most valuable type-strain genomes for metagenomic binning, comparative biology and taxonomic classification.</title>
        <authorList>
            <person name="Goeker M."/>
        </authorList>
    </citation>
    <scope>NUCLEOTIDE SEQUENCE [LARGE SCALE GENOMIC DNA]</scope>
    <source>
        <strain evidence="11 12">DSM 45771</strain>
    </source>
</reference>
<dbReference type="PROSITE" id="PS50011">
    <property type="entry name" value="PROTEIN_KINASE_DOM"/>
    <property type="match status" value="1"/>
</dbReference>
<dbReference type="Pfam" id="PF00069">
    <property type="entry name" value="Pkinase"/>
    <property type="match status" value="1"/>
</dbReference>
<dbReference type="Gene3D" id="1.10.510.10">
    <property type="entry name" value="Transferase(Phosphotransferase) domain 1"/>
    <property type="match status" value="1"/>
</dbReference>
<feature type="region of interest" description="Disordered" evidence="8">
    <location>
        <begin position="283"/>
        <end position="348"/>
    </location>
</feature>
<feature type="compositionally biased region" description="Basic and acidic residues" evidence="8">
    <location>
        <begin position="585"/>
        <end position="601"/>
    </location>
</feature>
<dbReference type="Gene3D" id="3.30.200.20">
    <property type="entry name" value="Phosphorylase Kinase, domain 1"/>
    <property type="match status" value="1"/>
</dbReference>
<evidence type="ECO:0000256" key="9">
    <source>
        <dbReference type="SAM" id="Phobius"/>
    </source>
</evidence>
<dbReference type="PANTHER" id="PTHR43289:SF6">
    <property type="entry name" value="SERINE_THREONINE-PROTEIN KINASE NEKL-3"/>
    <property type="match status" value="1"/>
</dbReference>
<dbReference type="PANTHER" id="PTHR43289">
    <property type="entry name" value="MITOGEN-ACTIVATED PROTEIN KINASE KINASE KINASE 20-RELATED"/>
    <property type="match status" value="1"/>
</dbReference>
<keyword evidence="3" id="KW-0808">Transferase</keyword>
<keyword evidence="6 7" id="KW-0067">ATP-binding</keyword>
<gene>
    <name evidence="11" type="ORF">C8D89_11074</name>
</gene>
<keyword evidence="9" id="KW-0472">Membrane</keyword>
<name>A0A2U1F6V7_9PSEU</name>
<keyword evidence="4 7" id="KW-0547">Nucleotide-binding</keyword>
<dbReference type="GO" id="GO:0005524">
    <property type="term" value="F:ATP binding"/>
    <property type="evidence" value="ECO:0007669"/>
    <property type="project" value="UniProtKB-UniRule"/>
</dbReference>
<dbReference type="EMBL" id="QEKW01000010">
    <property type="protein sequence ID" value="PVZ07921.1"/>
    <property type="molecule type" value="Genomic_DNA"/>
</dbReference>
<evidence type="ECO:0000256" key="2">
    <source>
        <dbReference type="ARBA" id="ARBA00022527"/>
    </source>
</evidence>
<keyword evidence="2 11" id="KW-0723">Serine/threonine-protein kinase</keyword>
<dbReference type="InterPro" id="IPR011009">
    <property type="entry name" value="Kinase-like_dom_sf"/>
</dbReference>
<evidence type="ECO:0000256" key="6">
    <source>
        <dbReference type="ARBA" id="ARBA00022840"/>
    </source>
</evidence>
<sequence length="601" mass="62135">MSSPRVVAGRYRLEERIGSGAMGVVWRGTDERLGRIVAVKQVFLHAGLDDREADEVRQRTLREGRIAARLQHPHAISVFDASIEGDEPWLVMEYLPSRSLAAVLGEQSVLEPRTVARIGRQVADALDAAHQAGIVHRDVKPGNVLLGADGTVKITDFGISRATGDLTLTRTGMLAGTPAYLAPEVARGEDSTSASDVFSLGATLYAAVEGIPPFGADDNALALLHAVAAGKVVPPTRAGPLTALLMRLLRDDPAERPTAAQARQELGRIAHAGGRAETPLADLVPLAPAGPGASPVPEARRSPDPAWAPPVAERAVASPAPGSGPAPAGPPTRQGLPVETPARRRTARRPTTAIVVTVLLVALLAGGVVGVALLSSSGTGSTGATVGAPAEGEAGGDPQAAMVDAVRDYYGVVTGNEAAGWARLGPNLQARTGGFSAYEAFWSTISSVRVVDAEAVDADTVRATLEFAPEGRDRTTEVHELGMVRGPDGRWLIDADERVSQASPRAAATGLSLDQPVASGPSTRPAPSSGAGPGGNRDDRGGGRDQGRDQDRDQDRGREREQDRGGDRDADDGRGPGSDDDGSGDDDRGGDGDRGGGNDDG</sequence>
<evidence type="ECO:0000256" key="7">
    <source>
        <dbReference type="PROSITE-ProRule" id="PRU10141"/>
    </source>
</evidence>
<dbReference type="AlphaFoldDB" id="A0A2U1F6V7"/>
<evidence type="ECO:0000256" key="8">
    <source>
        <dbReference type="SAM" id="MobiDB-lite"/>
    </source>
</evidence>
<feature type="compositionally biased region" description="Low complexity" evidence="8">
    <location>
        <begin position="518"/>
        <end position="530"/>
    </location>
</feature>
<dbReference type="PROSITE" id="PS00108">
    <property type="entry name" value="PROTEIN_KINASE_ST"/>
    <property type="match status" value="1"/>
</dbReference>
<evidence type="ECO:0000259" key="10">
    <source>
        <dbReference type="PROSITE" id="PS50011"/>
    </source>
</evidence>
<evidence type="ECO:0000313" key="11">
    <source>
        <dbReference type="EMBL" id="PVZ07921.1"/>
    </source>
</evidence>
<organism evidence="11 12">
    <name type="scientific">Actinomycetospora cinnamomea</name>
    <dbReference type="NCBI Taxonomy" id="663609"/>
    <lineage>
        <taxon>Bacteria</taxon>
        <taxon>Bacillati</taxon>
        <taxon>Actinomycetota</taxon>
        <taxon>Actinomycetes</taxon>
        <taxon>Pseudonocardiales</taxon>
        <taxon>Pseudonocardiaceae</taxon>
        <taxon>Actinomycetospora</taxon>
    </lineage>
</organism>
<proteinExistence type="predicted"/>
<keyword evidence="9" id="KW-1133">Transmembrane helix</keyword>
<feature type="transmembrane region" description="Helical" evidence="9">
    <location>
        <begin position="353"/>
        <end position="374"/>
    </location>
</feature>
<protein>
    <recommendedName>
        <fullName evidence="1">non-specific serine/threonine protein kinase</fullName>
        <ecNumber evidence="1">2.7.11.1</ecNumber>
    </recommendedName>
</protein>
<feature type="region of interest" description="Disordered" evidence="8">
    <location>
        <begin position="502"/>
        <end position="601"/>
    </location>
</feature>
<dbReference type="InterPro" id="IPR008271">
    <property type="entry name" value="Ser/Thr_kinase_AS"/>
</dbReference>
<dbReference type="SMART" id="SM00220">
    <property type="entry name" value="S_TKc"/>
    <property type="match status" value="1"/>
</dbReference>
<accession>A0A2U1F6V7</accession>
<dbReference type="Proteomes" id="UP000245639">
    <property type="component" value="Unassembled WGS sequence"/>
</dbReference>
<comment type="caution">
    <text evidence="11">The sequence shown here is derived from an EMBL/GenBank/DDBJ whole genome shotgun (WGS) entry which is preliminary data.</text>
</comment>
<evidence type="ECO:0000256" key="4">
    <source>
        <dbReference type="ARBA" id="ARBA00022741"/>
    </source>
</evidence>
<evidence type="ECO:0000256" key="5">
    <source>
        <dbReference type="ARBA" id="ARBA00022777"/>
    </source>
</evidence>
<dbReference type="GO" id="GO:0004674">
    <property type="term" value="F:protein serine/threonine kinase activity"/>
    <property type="evidence" value="ECO:0007669"/>
    <property type="project" value="UniProtKB-KW"/>
</dbReference>
<dbReference type="InterPro" id="IPR000719">
    <property type="entry name" value="Prot_kinase_dom"/>
</dbReference>
<feature type="compositionally biased region" description="Basic and acidic residues" evidence="8">
    <location>
        <begin position="536"/>
        <end position="574"/>
    </location>
</feature>
<dbReference type="PROSITE" id="PS00107">
    <property type="entry name" value="PROTEIN_KINASE_ATP"/>
    <property type="match status" value="1"/>
</dbReference>
<dbReference type="RefSeq" id="WP_341477324.1">
    <property type="nucleotide sequence ID" value="NZ_QEKW01000010.1"/>
</dbReference>
<keyword evidence="9" id="KW-0812">Transmembrane</keyword>